<evidence type="ECO:0000313" key="2">
    <source>
        <dbReference type="Proteomes" id="UP001057279"/>
    </source>
</evidence>
<sequence>MGTSGSRSAGLRKGQSPGEFLGGLSGLLSRRCRGLRPCVESGPEPEDSSPVLTWILGCDGNAGNSLPTKQGKDPSSRARRRKRGSPGCVRDPGASSRVETERLLLRCDGNAGNSLPTKQGKDPSSRVRRRKRGSPGCVRDPGASSRVETGLSHVHTWWESILGLNVKAVQGKQVPLEWTETSAGLLEWWHDPGVPLAFPVESASS</sequence>
<dbReference type="EMBL" id="CM043029">
    <property type="protein sequence ID" value="KAI4585918.1"/>
    <property type="molecule type" value="Genomic_DNA"/>
</dbReference>
<reference evidence="1" key="1">
    <citation type="submission" date="2022-03" db="EMBL/GenBank/DDBJ databases">
        <title>Genomic analyses of argali, domestic sheep and their hybrids provide insights into chromosomal evolution, heterosis and genetic basis of agronomic traits.</title>
        <authorList>
            <person name="Li M."/>
        </authorList>
    </citation>
    <scope>NUCLEOTIDE SEQUENCE</scope>
    <source>
        <strain evidence="1">F1 hybrid</strain>
    </source>
</reference>
<protein>
    <submittedName>
        <fullName evidence="1">Uncharacterized protein</fullName>
    </submittedName>
</protein>
<name>A0ACB9V7W7_9CETA</name>
<organism evidence="1 2">
    <name type="scientific">Ovis ammon polii x Ovis aries</name>
    <dbReference type="NCBI Taxonomy" id="2918886"/>
    <lineage>
        <taxon>Eukaryota</taxon>
        <taxon>Metazoa</taxon>
        <taxon>Chordata</taxon>
        <taxon>Craniata</taxon>
        <taxon>Vertebrata</taxon>
        <taxon>Euteleostomi</taxon>
        <taxon>Mammalia</taxon>
        <taxon>Eutheria</taxon>
        <taxon>Laurasiatheria</taxon>
        <taxon>Artiodactyla</taxon>
        <taxon>Ruminantia</taxon>
        <taxon>Pecora</taxon>
        <taxon>Bovidae</taxon>
        <taxon>Caprinae</taxon>
        <taxon>Ovis</taxon>
    </lineage>
</organism>
<accession>A0ACB9V7W7</accession>
<proteinExistence type="predicted"/>
<dbReference type="Proteomes" id="UP001057279">
    <property type="component" value="Linkage Group LG04"/>
</dbReference>
<gene>
    <name evidence="1" type="ORF">MJG53_006152</name>
</gene>
<evidence type="ECO:0000313" key="1">
    <source>
        <dbReference type="EMBL" id="KAI4585918.1"/>
    </source>
</evidence>
<keyword evidence="2" id="KW-1185">Reference proteome</keyword>
<comment type="caution">
    <text evidence="1">The sequence shown here is derived from an EMBL/GenBank/DDBJ whole genome shotgun (WGS) entry which is preliminary data.</text>
</comment>